<dbReference type="RefSeq" id="WP_309901251.1">
    <property type="nucleotide sequence ID" value="NZ_JAVDRF010000004.1"/>
</dbReference>
<sequence length="69" mass="7608">MKIPGSGMAEGILANAAQGPDALHRRLQEDQPKSQSWRLNRLAPTESGKSAGSKPENERSKWMRSDFLS</sequence>
<feature type="compositionally biased region" description="Basic and acidic residues" evidence="1">
    <location>
        <begin position="22"/>
        <end position="32"/>
    </location>
</feature>
<reference evidence="2 3" key="1">
    <citation type="submission" date="2023-07" db="EMBL/GenBank/DDBJ databases">
        <title>Sorghum-associated microbial communities from plants grown in Nebraska, USA.</title>
        <authorList>
            <person name="Schachtman D."/>
        </authorList>
    </citation>
    <scope>NUCLEOTIDE SEQUENCE [LARGE SCALE GENOMIC DNA]</scope>
    <source>
        <strain evidence="2 3">DS1781</strain>
    </source>
</reference>
<evidence type="ECO:0000313" key="3">
    <source>
        <dbReference type="Proteomes" id="UP001184230"/>
    </source>
</evidence>
<evidence type="ECO:0000256" key="1">
    <source>
        <dbReference type="SAM" id="MobiDB-lite"/>
    </source>
</evidence>
<feature type="compositionally biased region" description="Basic and acidic residues" evidence="1">
    <location>
        <begin position="55"/>
        <end position="69"/>
    </location>
</feature>
<protein>
    <submittedName>
        <fullName evidence="2">Uncharacterized protein</fullName>
    </submittedName>
</protein>
<comment type="caution">
    <text evidence="2">The sequence shown here is derived from an EMBL/GenBank/DDBJ whole genome shotgun (WGS) entry which is preliminary data.</text>
</comment>
<gene>
    <name evidence="2" type="ORF">J2739_002099</name>
</gene>
<proteinExistence type="predicted"/>
<accession>A0ABU1NEL8</accession>
<dbReference type="EMBL" id="JAVDRF010000004">
    <property type="protein sequence ID" value="MDR6536326.1"/>
    <property type="molecule type" value="Genomic_DNA"/>
</dbReference>
<organism evidence="2 3">
    <name type="scientific">Variovorax soli</name>
    <dbReference type="NCBI Taxonomy" id="376815"/>
    <lineage>
        <taxon>Bacteria</taxon>
        <taxon>Pseudomonadati</taxon>
        <taxon>Pseudomonadota</taxon>
        <taxon>Betaproteobacteria</taxon>
        <taxon>Burkholderiales</taxon>
        <taxon>Comamonadaceae</taxon>
        <taxon>Variovorax</taxon>
    </lineage>
</organism>
<dbReference type="Proteomes" id="UP001184230">
    <property type="component" value="Unassembled WGS sequence"/>
</dbReference>
<feature type="region of interest" description="Disordered" evidence="1">
    <location>
        <begin position="1"/>
        <end position="69"/>
    </location>
</feature>
<keyword evidence="3" id="KW-1185">Reference proteome</keyword>
<name>A0ABU1NEL8_9BURK</name>
<evidence type="ECO:0000313" key="2">
    <source>
        <dbReference type="EMBL" id="MDR6536326.1"/>
    </source>
</evidence>